<comment type="caution">
    <text evidence="1">The sequence shown here is derived from an EMBL/GenBank/DDBJ whole genome shotgun (WGS) entry which is preliminary data.</text>
</comment>
<reference evidence="1" key="1">
    <citation type="submission" date="2021-06" db="EMBL/GenBank/DDBJ databases">
        <authorList>
            <person name="Hodson N. C."/>
            <person name="Mongue J. A."/>
            <person name="Jaron S. K."/>
        </authorList>
    </citation>
    <scope>NUCLEOTIDE SEQUENCE</scope>
</reference>
<feature type="non-terminal residue" evidence="1">
    <location>
        <position position="240"/>
    </location>
</feature>
<keyword evidence="2" id="KW-1185">Reference proteome</keyword>
<evidence type="ECO:0000313" key="1">
    <source>
        <dbReference type="EMBL" id="CAG7681412.1"/>
    </source>
</evidence>
<gene>
    <name evidence="1" type="ORF">AFUS01_LOCUS2791</name>
</gene>
<dbReference type="AlphaFoldDB" id="A0A8J2J4H7"/>
<organism evidence="1 2">
    <name type="scientific">Allacma fusca</name>
    <dbReference type="NCBI Taxonomy" id="39272"/>
    <lineage>
        <taxon>Eukaryota</taxon>
        <taxon>Metazoa</taxon>
        <taxon>Ecdysozoa</taxon>
        <taxon>Arthropoda</taxon>
        <taxon>Hexapoda</taxon>
        <taxon>Collembola</taxon>
        <taxon>Symphypleona</taxon>
        <taxon>Sminthuridae</taxon>
        <taxon>Allacma</taxon>
    </lineage>
</organism>
<dbReference type="Proteomes" id="UP000708208">
    <property type="component" value="Unassembled WGS sequence"/>
</dbReference>
<name>A0A8J2J4H7_9HEXA</name>
<sequence length="240" mass="26888">TKLILQVPYRIIASVQSFPKLNNVDNVASNSPEVCWNNKTIQDLADLSSIISPPITIWNEAFDGVDSGFGTIQKILESSQIKGTDDIIQFIELLSNLALAEGPRDQQSEILLGTQLATQVLKEAHVRAGVNTALEIIPHLNEDLRGIRKFLEGPEGRPLFEAFLEIVQPLTITGARFFIEFGQVIEDTQRSFQLPLTTFKEKLKNPEMQLVFEKLLLLPEISHIRDAAQIYVRNLGKSLQ</sequence>
<accession>A0A8J2J4H7</accession>
<proteinExistence type="predicted"/>
<evidence type="ECO:0000313" key="2">
    <source>
        <dbReference type="Proteomes" id="UP000708208"/>
    </source>
</evidence>
<dbReference type="EMBL" id="CAJVCH010016239">
    <property type="protein sequence ID" value="CAG7681412.1"/>
    <property type="molecule type" value="Genomic_DNA"/>
</dbReference>
<protein>
    <submittedName>
        <fullName evidence="1">Uncharacterized protein</fullName>
    </submittedName>
</protein>